<name>A0A3S9USH6_9BACL</name>
<dbReference type="OrthoDB" id="2590165at2"/>
<keyword evidence="1" id="KW-0732">Signal</keyword>
<proteinExistence type="predicted"/>
<accession>A0A3S9USH6</accession>
<organism evidence="2 3">
    <name type="scientific">Paenibacillus lutimineralis</name>
    <dbReference type="NCBI Taxonomy" id="2707005"/>
    <lineage>
        <taxon>Bacteria</taxon>
        <taxon>Bacillati</taxon>
        <taxon>Bacillota</taxon>
        <taxon>Bacilli</taxon>
        <taxon>Bacillales</taxon>
        <taxon>Paenibacillaceae</taxon>
        <taxon>Paenibacillus</taxon>
    </lineage>
</organism>
<gene>
    <name evidence="2" type="ORF">EI981_01435</name>
</gene>
<evidence type="ECO:0000313" key="2">
    <source>
        <dbReference type="EMBL" id="AZS13278.1"/>
    </source>
</evidence>
<feature type="chain" id="PRO_5039003293" description="Lipoprotein" evidence="1">
    <location>
        <begin position="25"/>
        <end position="195"/>
    </location>
</feature>
<dbReference type="PROSITE" id="PS51257">
    <property type="entry name" value="PROKAR_LIPOPROTEIN"/>
    <property type="match status" value="1"/>
</dbReference>
<keyword evidence="3" id="KW-1185">Reference proteome</keyword>
<evidence type="ECO:0008006" key="4">
    <source>
        <dbReference type="Google" id="ProtNLM"/>
    </source>
</evidence>
<dbReference type="Proteomes" id="UP000270678">
    <property type="component" value="Chromosome"/>
</dbReference>
<dbReference type="RefSeq" id="WP_126994793.1">
    <property type="nucleotide sequence ID" value="NZ_CP034346.1"/>
</dbReference>
<protein>
    <recommendedName>
        <fullName evidence="4">Lipoprotein</fullName>
    </recommendedName>
</protein>
<feature type="signal peptide" evidence="1">
    <location>
        <begin position="1"/>
        <end position="24"/>
    </location>
</feature>
<dbReference type="AlphaFoldDB" id="A0A3S9USH6"/>
<evidence type="ECO:0000313" key="3">
    <source>
        <dbReference type="Proteomes" id="UP000270678"/>
    </source>
</evidence>
<dbReference type="EMBL" id="CP034346">
    <property type="protein sequence ID" value="AZS13278.1"/>
    <property type="molecule type" value="Genomic_DNA"/>
</dbReference>
<dbReference type="KEGG" id="plut:EI981_01435"/>
<reference evidence="3" key="1">
    <citation type="submission" date="2018-12" db="EMBL/GenBank/DDBJ databases">
        <title>Complete genome sequence of Paenibacillus sp. MBLB1234.</title>
        <authorList>
            <person name="Nam Y.-D."/>
            <person name="Kang J."/>
            <person name="Chung W.-H."/>
            <person name="Park Y.S."/>
        </authorList>
    </citation>
    <scope>NUCLEOTIDE SEQUENCE [LARGE SCALE GENOMIC DNA]</scope>
    <source>
        <strain evidence="3">MBLB1234</strain>
    </source>
</reference>
<sequence>MRKYLKVVLLLLLSTMLTSCSLMSSQDLSNIPEEVQLLDTTTGHTLYIGMKKKEISSKKLVKVKDIVESDKLLKSYQYEGINMKFYDNILVFMHISDTSEKGRFETKGLGIGSDVLEIKSVYRHMPLYNPAFNNHSYVISKEDLHYFESLTELQEQDRSDPQFYMLDFNIDEHNKIRSFSLYDDKYVVGTMGYIE</sequence>
<evidence type="ECO:0000256" key="1">
    <source>
        <dbReference type="SAM" id="SignalP"/>
    </source>
</evidence>